<dbReference type="AlphaFoldDB" id="A0A3L6SST5"/>
<evidence type="ECO:0000256" key="10">
    <source>
        <dbReference type="SAM" id="MobiDB-lite"/>
    </source>
</evidence>
<accession>A0A3L6SST5</accession>
<evidence type="ECO:0000256" key="9">
    <source>
        <dbReference type="RuleBase" id="RU369094"/>
    </source>
</evidence>
<evidence type="ECO:0000256" key="4">
    <source>
        <dbReference type="ARBA" id="ARBA00023015"/>
    </source>
</evidence>
<keyword evidence="4 9" id="KW-0805">Transcription regulation</keyword>
<feature type="region of interest" description="Disordered" evidence="10">
    <location>
        <begin position="1"/>
        <end position="22"/>
    </location>
</feature>
<dbReference type="Proteomes" id="UP000275267">
    <property type="component" value="Unassembled WGS sequence"/>
</dbReference>
<feature type="region of interest" description="Disordered" evidence="10">
    <location>
        <begin position="99"/>
        <end position="129"/>
    </location>
</feature>
<gene>
    <name evidence="12" type="ORF">C2845_PM07G37400</name>
</gene>
<evidence type="ECO:0000313" key="13">
    <source>
        <dbReference type="Proteomes" id="UP000275267"/>
    </source>
</evidence>
<organism evidence="12 13">
    <name type="scientific">Panicum miliaceum</name>
    <name type="common">Proso millet</name>
    <name type="synonym">Broomcorn millet</name>
    <dbReference type="NCBI Taxonomy" id="4540"/>
    <lineage>
        <taxon>Eukaryota</taxon>
        <taxon>Viridiplantae</taxon>
        <taxon>Streptophyta</taxon>
        <taxon>Embryophyta</taxon>
        <taxon>Tracheophyta</taxon>
        <taxon>Spermatophyta</taxon>
        <taxon>Magnoliopsida</taxon>
        <taxon>Liliopsida</taxon>
        <taxon>Poales</taxon>
        <taxon>Poaceae</taxon>
        <taxon>PACMAD clade</taxon>
        <taxon>Panicoideae</taxon>
        <taxon>Panicodae</taxon>
        <taxon>Paniceae</taxon>
        <taxon>Panicinae</taxon>
        <taxon>Panicum</taxon>
        <taxon>Panicum sect. Panicum</taxon>
    </lineage>
</organism>
<protein>
    <recommendedName>
        <fullName evidence="9">Dof zinc finger protein</fullName>
    </recommendedName>
</protein>
<dbReference type="OrthoDB" id="1927254at2759"/>
<evidence type="ECO:0000256" key="8">
    <source>
        <dbReference type="PROSITE-ProRule" id="PRU00071"/>
    </source>
</evidence>
<evidence type="ECO:0000256" key="1">
    <source>
        <dbReference type="ARBA" id="ARBA00022723"/>
    </source>
</evidence>
<comment type="subcellular location">
    <subcellularLocation>
        <location evidence="8 9">Nucleus</location>
    </subcellularLocation>
</comment>
<evidence type="ECO:0000256" key="5">
    <source>
        <dbReference type="ARBA" id="ARBA00023125"/>
    </source>
</evidence>
<name>A0A3L6SST5_PANMI</name>
<dbReference type="InterPro" id="IPR003851">
    <property type="entry name" value="Znf_Dof"/>
</dbReference>
<keyword evidence="6 9" id="KW-0804">Transcription</keyword>
<feature type="domain" description="Dof-type" evidence="11">
    <location>
        <begin position="55"/>
        <end position="109"/>
    </location>
</feature>
<evidence type="ECO:0000256" key="6">
    <source>
        <dbReference type="ARBA" id="ARBA00023163"/>
    </source>
</evidence>
<dbReference type="InterPro" id="IPR045174">
    <property type="entry name" value="Dof"/>
</dbReference>
<keyword evidence="1 9" id="KW-0479">Metal-binding</keyword>
<dbReference type="PANTHER" id="PTHR31992">
    <property type="entry name" value="DOF ZINC FINGER PROTEIN DOF1.4-RELATED"/>
    <property type="match status" value="1"/>
</dbReference>
<sequence length="253" mass="25986">MAAVLMRANGQPGEDDDDGDLPPPALSHFLAPLQFAALASQDRQTGAREGSWGREWMVRCAADMEAGHQGAEGGALAPRYFCRACRRYWTRGGALRNVPVGGGTRKATPATRRKRPASTPPEPAPPAAGVALPPLTVSGPHGALLRQYGLPFPAPTLASPLAAMDPDHRLLDLGGSFSSLIASAPGPDVVGGHFSAGFLAGGLAPALAHVPGGGGAAAATHPPPPPPQPQQQQLSQALPEGLLWSMGWPDLSI</sequence>
<proteinExistence type="predicted"/>
<dbReference type="GO" id="GO:0003677">
    <property type="term" value="F:DNA binding"/>
    <property type="evidence" value="ECO:0007669"/>
    <property type="project" value="UniProtKB-UniRule"/>
</dbReference>
<evidence type="ECO:0000256" key="2">
    <source>
        <dbReference type="ARBA" id="ARBA00022771"/>
    </source>
</evidence>
<dbReference type="GO" id="GO:0003700">
    <property type="term" value="F:DNA-binding transcription factor activity"/>
    <property type="evidence" value="ECO:0007669"/>
    <property type="project" value="UniProtKB-UniRule"/>
</dbReference>
<comment type="caution">
    <text evidence="12">The sequence shown here is derived from an EMBL/GenBank/DDBJ whole genome shotgun (WGS) entry which is preliminary data.</text>
</comment>
<keyword evidence="3 9" id="KW-0862">Zinc</keyword>
<comment type="function">
    <text evidence="9">Transcription factor that binds specifically to a 5'-AA[AG]G-3' consensus core sequence.</text>
</comment>
<evidence type="ECO:0000313" key="12">
    <source>
        <dbReference type="EMBL" id="RLN25085.1"/>
    </source>
</evidence>
<keyword evidence="13" id="KW-1185">Reference proteome</keyword>
<dbReference type="GO" id="GO:0008270">
    <property type="term" value="F:zinc ion binding"/>
    <property type="evidence" value="ECO:0007669"/>
    <property type="project" value="UniProtKB-KW"/>
</dbReference>
<dbReference type="Pfam" id="PF02701">
    <property type="entry name" value="Zn_ribbon_Dof"/>
    <property type="match status" value="1"/>
</dbReference>
<dbReference type="GO" id="GO:0005634">
    <property type="term" value="C:nucleus"/>
    <property type="evidence" value="ECO:0007669"/>
    <property type="project" value="UniProtKB-SubCell"/>
</dbReference>
<evidence type="ECO:0000259" key="11">
    <source>
        <dbReference type="PROSITE" id="PS50884"/>
    </source>
</evidence>
<dbReference type="EMBL" id="PQIB02000004">
    <property type="protein sequence ID" value="RLN25085.1"/>
    <property type="molecule type" value="Genomic_DNA"/>
</dbReference>
<dbReference type="STRING" id="4540.A0A3L6SST5"/>
<keyword evidence="7 8" id="KW-0539">Nucleus</keyword>
<keyword evidence="5 8" id="KW-0238">DNA-binding</keyword>
<evidence type="ECO:0000256" key="7">
    <source>
        <dbReference type="ARBA" id="ARBA00023242"/>
    </source>
</evidence>
<evidence type="ECO:0000256" key="3">
    <source>
        <dbReference type="ARBA" id="ARBA00022833"/>
    </source>
</evidence>
<feature type="region of interest" description="Disordered" evidence="10">
    <location>
        <begin position="211"/>
        <end position="235"/>
    </location>
</feature>
<keyword evidence="2 8" id="KW-0863">Zinc-finger</keyword>
<dbReference type="PANTHER" id="PTHR31992:SF316">
    <property type="entry name" value="DOF ZINC FINGER PROTEIN DOF1.2"/>
    <property type="match status" value="1"/>
</dbReference>
<reference evidence="13" key="1">
    <citation type="journal article" date="2019" name="Nat. Commun.">
        <title>The genome of broomcorn millet.</title>
        <authorList>
            <person name="Zou C."/>
            <person name="Miki D."/>
            <person name="Li D."/>
            <person name="Tang Q."/>
            <person name="Xiao L."/>
            <person name="Rajput S."/>
            <person name="Deng P."/>
            <person name="Jia W."/>
            <person name="Huang R."/>
            <person name="Zhang M."/>
            <person name="Sun Y."/>
            <person name="Hu J."/>
            <person name="Fu X."/>
            <person name="Schnable P.S."/>
            <person name="Li F."/>
            <person name="Zhang H."/>
            <person name="Feng B."/>
            <person name="Zhu X."/>
            <person name="Liu R."/>
            <person name="Schnable J.C."/>
            <person name="Zhu J.-K."/>
            <person name="Zhang H."/>
        </authorList>
    </citation>
    <scope>NUCLEOTIDE SEQUENCE [LARGE SCALE GENOMIC DNA]</scope>
</reference>
<dbReference type="PROSITE" id="PS50884">
    <property type="entry name" value="ZF_DOF_2"/>
    <property type="match status" value="1"/>
</dbReference>